<comment type="similarity">
    <text evidence="1 2">Belongs to the enoyl-CoA hydratase/isomerase family.</text>
</comment>
<name>A0A086Y431_9RHOB</name>
<comment type="caution">
    <text evidence="3">The sequence shown here is derived from an EMBL/GenBank/DDBJ whole genome shotgun (WGS) entry which is preliminary data.</text>
</comment>
<reference evidence="3 4" key="1">
    <citation type="submission" date="2014-03" db="EMBL/GenBank/DDBJ databases">
        <title>Genome of Paenirhodobacter enshiensis DW2-9.</title>
        <authorList>
            <person name="Wang D."/>
            <person name="Wang G."/>
        </authorList>
    </citation>
    <scope>NUCLEOTIDE SEQUENCE [LARGE SCALE GENOMIC DNA]</scope>
    <source>
        <strain evidence="3 4">DW2-9</strain>
    </source>
</reference>
<evidence type="ECO:0000313" key="3">
    <source>
        <dbReference type="EMBL" id="KFI29031.1"/>
    </source>
</evidence>
<dbReference type="InterPro" id="IPR018376">
    <property type="entry name" value="Enoyl-CoA_hyd/isom_CS"/>
</dbReference>
<dbReference type="InterPro" id="IPR029045">
    <property type="entry name" value="ClpP/crotonase-like_dom_sf"/>
</dbReference>
<dbReference type="Gene3D" id="3.90.226.10">
    <property type="entry name" value="2-enoyl-CoA Hydratase, Chain A, domain 1"/>
    <property type="match status" value="1"/>
</dbReference>
<dbReference type="CDD" id="cd06558">
    <property type="entry name" value="crotonase-like"/>
    <property type="match status" value="1"/>
</dbReference>
<evidence type="ECO:0000256" key="2">
    <source>
        <dbReference type="RuleBase" id="RU003707"/>
    </source>
</evidence>
<proteinExistence type="inferred from homology"/>
<evidence type="ECO:0000313" key="4">
    <source>
        <dbReference type="Proteomes" id="UP000028824"/>
    </source>
</evidence>
<sequence>MIRVETRDNVRTVTFERPEKANALTRAMLVTLLEAARSVPEGLRAFVLRGTGKVFSAGADLDEAASGLARDGIWAEVSDAIAALPCLSIAVLNGTLAGGATGLALACDIRLAVPGGKVFYPVMRLGYVPPAPDTGRLIALIGPARAKMILLGGQRIPVEEARDWGLIDRIVAPEALDAEIDALTVDARGATAAHVAALKALFRG</sequence>
<evidence type="ECO:0000256" key="1">
    <source>
        <dbReference type="ARBA" id="ARBA00005254"/>
    </source>
</evidence>
<dbReference type="STRING" id="1105367.CG50_12640"/>
<dbReference type="EMBL" id="JFZB01000005">
    <property type="protein sequence ID" value="KFI29031.1"/>
    <property type="molecule type" value="Genomic_DNA"/>
</dbReference>
<dbReference type="AlphaFoldDB" id="A0A086Y431"/>
<dbReference type="Pfam" id="PF00378">
    <property type="entry name" value="ECH_1"/>
    <property type="match status" value="1"/>
</dbReference>
<dbReference type="Proteomes" id="UP000028824">
    <property type="component" value="Unassembled WGS sequence"/>
</dbReference>
<dbReference type="GO" id="GO:0006635">
    <property type="term" value="P:fatty acid beta-oxidation"/>
    <property type="evidence" value="ECO:0007669"/>
    <property type="project" value="TreeGrafter"/>
</dbReference>
<dbReference type="eggNOG" id="COG1024">
    <property type="taxonomic scope" value="Bacteria"/>
</dbReference>
<dbReference type="OrthoDB" id="7848551at2"/>
<dbReference type="InterPro" id="IPR001753">
    <property type="entry name" value="Enoyl-CoA_hydra/iso"/>
</dbReference>
<dbReference type="PANTHER" id="PTHR11941">
    <property type="entry name" value="ENOYL-COA HYDRATASE-RELATED"/>
    <property type="match status" value="1"/>
</dbReference>
<keyword evidence="4" id="KW-1185">Reference proteome</keyword>
<dbReference type="PANTHER" id="PTHR11941:SF54">
    <property type="entry name" value="ENOYL-COA HYDRATASE, MITOCHONDRIAL"/>
    <property type="match status" value="1"/>
</dbReference>
<dbReference type="RefSeq" id="WP_036635598.1">
    <property type="nucleotide sequence ID" value="NZ_JAYRMG010000002.1"/>
</dbReference>
<accession>A0A086Y431</accession>
<gene>
    <name evidence="3" type="ORF">CG50_12640</name>
</gene>
<dbReference type="SUPFAM" id="SSF52096">
    <property type="entry name" value="ClpP/crotonase"/>
    <property type="match status" value="1"/>
</dbReference>
<protein>
    <submittedName>
        <fullName evidence="3">Enoyl-CoA hydratase</fullName>
    </submittedName>
</protein>
<organism evidence="3 4">
    <name type="scientific">Paenirhodobacter enshiensis</name>
    <dbReference type="NCBI Taxonomy" id="1105367"/>
    <lineage>
        <taxon>Bacteria</taxon>
        <taxon>Pseudomonadati</taxon>
        <taxon>Pseudomonadota</taxon>
        <taxon>Alphaproteobacteria</taxon>
        <taxon>Rhodobacterales</taxon>
        <taxon>Rhodobacter group</taxon>
        <taxon>Paenirhodobacter</taxon>
    </lineage>
</organism>
<dbReference type="GO" id="GO:0003824">
    <property type="term" value="F:catalytic activity"/>
    <property type="evidence" value="ECO:0007669"/>
    <property type="project" value="InterPro"/>
</dbReference>
<dbReference type="PROSITE" id="PS00166">
    <property type="entry name" value="ENOYL_COA_HYDRATASE"/>
    <property type="match status" value="1"/>
</dbReference>